<comment type="caution">
    <text evidence="2">The sequence shown here is derived from an EMBL/GenBank/DDBJ whole genome shotgun (WGS) entry which is preliminary data.</text>
</comment>
<sequence length="250" mass="28274">MFKPCIVIPFYNHEGAIAQTLASIKSAGLPCWLVDDGSDQRCTAVLEALAAREVSWLHLIRYRTNAGKGQAVMVGCAAANQEGFTHALQLDADGQHDVADIPKLLALAESNPTALITGVPIYDDSVPRGRLYGRYITHFWVWIHTLSFQIKDSMCGYRVYPLASTLDIWNTQHIGRRMDFDIEIMVRMFWAGASVLSVPTKVTYPLDGVSHFNMTRDNLRISWMHTKLFFGMLARLPRLLWQRFSSRRSV</sequence>
<protein>
    <submittedName>
        <fullName evidence="2">Glycosyl transferase</fullName>
    </submittedName>
</protein>
<dbReference type="Gene3D" id="3.90.550.10">
    <property type="entry name" value="Spore Coat Polysaccharide Biosynthesis Protein SpsA, Chain A"/>
    <property type="match status" value="1"/>
</dbReference>
<name>A0A2T5MFR9_9GAMM</name>
<dbReference type="AlphaFoldDB" id="A0A2T5MFR9"/>
<accession>A0A2T5MFR9</accession>
<evidence type="ECO:0000259" key="1">
    <source>
        <dbReference type="Pfam" id="PF00535"/>
    </source>
</evidence>
<feature type="domain" description="Glycosyltransferase 2-like" evidence="1">
    <location>
        <begin position="5"/>
        <end position="135"/>
    </location>
</feature>
<dbReference type="EMBL" id="QANS01000003">
    <property type="protein sequence ID" value="PTU31399.1"/>
    <property type="molecule type" value="Genomic_DNA"/>
</dbReference>
<proteinExistence type="predicted"/>
<dbReference type="PANTHER" id="PTHR10859">
    <property type="entry name" value="GLYCOSYL TRANSFERASE"/>
    <property type="match status" value="1"/>
</dbReference>
<dbReference type="InterPro" id="IPR029044">
    <property type="entry name" value="Nucleotide-diphossugar_trans"/>
</dbReference>
<dbReference type="RefSeq" id="WP_107939942.1">
    <property type="nucleotide sequence ID" value="NZ_QANS01000003.1"/>
</dbReference>
<keyword evidence="2" id="KW-0808">Transferase</keyword>
<gene>
    <name evidence="2" type="ORF">CJD38_08635</name>
</gene>
<dbReference type="SUPFAM" id="SSF53448">
    <property type="entry name" value="Nucleotide-diphospho-sugar transferases"/>
    <property type="match status" value="1"/>
</dbReference>
<dbReference type="OrthoDB" id="9804335at2"/>
<dbReference type="Proteomes" id="UP000244248">
    <property type="component" value="Unassembled WGS sequence"/>
</dbReference>
<evidence type="ECO:0000313" key="2">
    <source>
        <dbReference type="EMBL" id="PTU31399.1"/>
    </source>
</evidence>
<dbReference type="CDD" id="cd04179">
    <property type="entry name" value="DPM_DPG-synthase_like"/>
    <property type="match status" value="1"/>
</dbReference>
<dbReference type="Pfam" id="PF00535">
    <property type="entry name" value="Glycos_transf_2"/>
    <property type="match status" value="1"/>
</dbReference>
<evidence type="ECO:0000313" key="3">
    <source>
        <dbReference type="Proteomes" id="UP000244248"/>
    </source>
</evidence>
<organism evidence="2 3">
    <name type="scientific">Stenotrophobium rhamnosiphilum</name>
    <dbReference type="NCBI Taxonomy" id="2029166"/>
    <lineage>
        <taxon>Bacteria</taxon>
        <taxon>Pseudomonadati</taxon>
        <taxon>Pseudomonadota</taxon>
        <taxon>Gammaproteobacteria</taxon>
        <taxon>Nevskiales</taxon>
        <taxon>Nevskiaceae</taxon>
        <taxon>Stenotrophobium</taxon>
    </lineage>
</organism>
<dbReference type="InterPro" id="IPR001173">
    <property type="entry name" value="Glyco_trans_2-like"/>
</dbReference>
<keyword evidence="3" id="KW-1185">Reference proteome</keyword>
<dbReference type="GO" id="GO:0006487">
    <property type="term" value="P:protein N-linked glycosylation"/>
    <property type="evidence" value="ECO:0007669"/>
    <property type="project" value="TreeGrafter"/>
</dbReference>
<dbReference type="GO" id="GO:0016740">
    <property type="term" value="F:transferase activity"/>
    <property type="evidence" value="ECO:0007669"/>
    <property type="project" value="UniProtKB-KW"/>
</dbReference>
<dbReference type="PANTHER" id="PTHR10859:SF91">
    <property type="entry name" value="DOLICHYL-PHOSPHATE BETA-GLUCOSYLTRANSFERASE"/>
    <property type="match status" value="1"/>
</dbReference>
<reference evidence="2 3" key="1">
    <citation type="submission" date="2018-04" db="EMBL/GenBank/DDBJ databases">
        <title>Novel species isolated from glacier.</title>
        <authorList>
            <person name="Liu Q."/>
            <person name="Xin Y.-H."/>
        </authorList>
    </citation>
    <scope>NUCLEOTIDE SEQUENCE [LARGE SCALE GENOMIC DNA]</scope>
    <source>
        <strain evidence="2 3">GT1R17</strain>
    </source>
</reference>